<evidence type="ECO:0000313" key="2">
    <source>
        <dbReference type="Proteomes" id="UP000197138"/>
    </source>
</evidence>
<accession>A0A218W4A7</accession>
<comment type="caution">
    <text evidence="1">The sequence shown here is derived from an EMBL/GenBank/DDBJ whole genome shotgun (WGS) entry which is preliminary data.</text>
</comment>
<dbReference type="AlphaFoldDB" id="A0A218W4A7"/>
<organism evidence="1 2">
    <name type="scientific">Punica granatum</name>
    <name type="common">Pomegranate</name>
    <dbReference type="NCBI Taxonomy" id="22663"/>
    <lineage>
        <taxon>Eukaryota</taxon>
        <taxon>Viridiplantae</taxon>
        <taxon>Streptophyta</taxon>
        <taxon>Embryophyta</taxon>
        <taxon>Tracheophyta</taxon>
        <taxon>Spermatophyta</taxon>
        <taxon>Magnoliopsida</taxon>
        <taxon>eudicotyledons</taxon>
        <taxon>Gunneridae</taxon>
        <taxon>Pentapetalae</taxon>
        <taxon>rosids</taxon>
        <taxon>malvids</taxon>
        <taxon>Myrtales</taxon>
        <taxon>Lythraceae</taxon>
        <taxon>Punica</taxon>
    </lineage>
</organism>
<protein>
    <submittedName>
        <fullName evidence="1">Uncharacterized protein</fullName>
    </submittedName>
</protein>
<name>A0A218W4A7_PUNGR</name>
<reference evidence="2" key="1">
    <citation type="journal article" date="2017" name="Plant J.">
        <title>The pomegranate (Punica granatum L.) genome and the genomics of punicalagin biosynthesis.</title>
        <authorList>
            <person name="Qin G."/>
            <person name="Xu C."/>
            <person name="Ming R."/>
            <person name="Tang H."/>
            <person name="Guyot R."/>
            <person name="Kramer E.M."/>
            <person name="Hu Y."/>
            <person name="Yi X."/>
            <person name="Qi Y."/>
            <person name="Xu X."/>
            <person name="Gao Z."/>
            <person name="Pan H."/>
            <person name="Jian J."/>
            <person name="Tian Y."/>
            <person name="Yue Z."/>
            <person name="Xu Y."/>
        </authorList>
    </citation>
    <scope>NUCLEOTIDE SEQUENCE [LARGE SCALE GENOMIC DNA]</scope>
    <source>
        <strain evidence="2">cv. Dabenzi</strain>
    </source>
</reference>
<dbReference type="EMBL" id="MTKT01005400">
    <property type="protein sequence ID" value="OWM67298.1"/>
    <property type="molecule type" value="Genomic_DNA"/>
</dbReference>
<proteinExistence type="predicted"/>
<dbReference type="Proteomes" id="UP000197138">
    <property type="component" value="Unassembled WGS sequence"/>
</dbReference>
<gene>
    <name evidence="1" type="ORF">CDL15_Pgr000750</name>
</gene>
<sequence length="94" mass="9877">MAKAYNKQPKLAILINFPSGNLSNKSPLPVVAVLEIDLAAAAADLVVMTRQVTYVEELAVARHLPMVAVVAAVAAHSVAPVAGLEHPFYSGEND</sequence>
<evidence type="ECO:0000313" key="1">
    <source>
        <dbReference type="EMBL" id="OWM67298.1"/>
    </source>
</evidence>